<organism evidence="1 2">
    <name type="scientific">Haloterrigena salifodinae</name>
    <dbReference type="NCBI Taxonomy" id="2675099"/>
    <lineage>
        <taxon>Archaea</taxon>
        <taxon>Methanobacteriati</taxon>
        <taxon>Methanobacteriota</taxon>
        <taxon>Stenosarchaea group</taxon>
        <taxon>Halobacteria</taxon>
        <taxon>Halobacteriales</taxon>
        <taxon>Natrialbaceae</taxon>
        <taxon>Haloterrigena</taxon>
    </lineage>
</organism>
<evidence type="ECO:0000313" key="2">
    <source>
        <dbReference type="Proteomes" id="UP000637819"/>
    </source>
</evidence>
<evidence type="ECO:0000313" key="1">
    <source>
        <dbReference type="EMBL" id="QRV17089.1"/>
    </source>
</evidence>
<keyword evidence="2" id="KW-1185">Reference proteome</keyword>
<protein>
    <submittedName>
        <fullName evidence="1">Uncharacterized protein</fullName>
    </submittedName>
</protein>
<reference evidence="1 2" key="1">
    <citation type="submission" date="2021-01" db="EMBL/GenBank/DDBJ databases">
        <title>Genome Sequence and Methylation Pattern of Haloterrigena salifodinae BOL5-1, An Extremely Halophilic Archaeon from a Bolivian Salt Mine.</title>
        <authorList>
            <person name="DasSarma P."/>
            <person name="Anton B.P."/>
            <person name="DasSarma S.L."/>
            <person name="von Ehrenheim H.A.L."/>
            <person name="Martinez F.L."/>
            <person name="Guzman D."/>
            <person name="Roberts R.J."/>
            <person name="DasSarma S."/>
        </authorList>
    </citation>
    <scope>NUCLEOTIDE SEQUENCE [LARGE SCALE GENOMIC DNA]</scope>
    <source>
        <strain evidence="1 2">BOL5-1</strain>
    </source>
</reference>
<name>A0A8T8E5R9_9EURY</name>
<proteinExistence type="predicted"/>
<accession>A0A8T8E5R9</accession>
<dbReference type="KEGG" id="hsal:JMJ58_09570"/>
<dbReference type="AlphaFoldDB" id="A0A8T8E5R9"/>
<dbReference type="Proteomes" id="UP000637819">
    <property type="component" value="Chromosome"/>
</dbReference>
<sequence>MSVENEPVTEQPIYSRCRTEMKFRGAGSTTTIPIVGQEIEFRQYSCPECGQGTRFEQRGSDEEWSRPTL</sequence>
<dbReference type="OrthoDB" id="333785at2157"/>
<gene>
    <name evidence="1" type="ORF">JMJ58_09570</name>
</gene>
<dbReference type="EMBL" id="CP069188">
    <property type="protein sequence ID" value="QRV17089.1"/>
    <property type="molecule type" value="Genomic_DNA"/>
</dbReference>